<reference evidence="3" key="3">
    <citation type="submission" date="2018-09" db="EMBL/GenBank/DDBJ databases">
        <title>Giant CbK-like Caulobacter bacteriophages have genetically divergent genomes.</title>
        <authorList>
            <person name="Wilson K."/>
            <person name="Ely B."/>
        </authorList>
    </citation>
    <scope>NUCLEOTIDE SEQUENCE [LARGE SCALE GENOMIC DNA]</scope>
</reference>
<keyword evidence="3" id="KW-1185">Reference proteome</keyword>
<name>A0A385ED27_9CAUD</name>
<proteinExistence type="predicted"/>
<protein>
    <submittedName>
        <fullName evidence="1">Uncharacterized protein</fullName>
    </submittedName>
</protein>
<dbReference type="EMBL" id="MH588547">
    <property type="protein sequence ID" value="AXQ69586.1"/>
    <property type="molecule type" value="Genomic_DNA"/>
</dbReference>
<gene>
    <name evidence="1" type="ORF">CcrSC_gp004</name>
    <name evidence="2" type="ORF">CcrSC_gp504</name>
</gene>
<evidence type="ECO:0000313" key="1">
    <source>
        <dbReference type="EMBL" id="AXQ69586.1"/>
    </source>
</evidence>
<dbReference type="Proteomes" id="UP000259683">
    <property type="component" value="Segment"/>
</dbReference>
<sequence length="48" mass="5106">MPHDLLALVYFTLASLLALAILFGELDWDIDGRRGSLKGPLAPPGPSS</sequence>
<organism evidence="1 3">
    <name type="scientific">Caulobacter phage CcrSC</name>
    <dbReference type="NCBI Taxonomy" id="2283272"/>
    <lineage>
        <taxon>Viruses</taxon>
        <taxon>Duplodnaviria</taxon>
        <taxon>Heunggongvirae</taxon>
        <taxon>Uroviricota</taxon>
        <taxon>Caudoviricetes</taxon>
        <taxon>Jeanschmidtviridae</taxon>
        <taxon>Bertelyvirus</taxon>
        <taxon>Bertelyvirus SC</taxon>
    </lineage>
</organism>
<accession>A0A385ED27</accession>
<dbReference type="EMBL" id="MH588547">
    <property type="protein sequence ID" value="AXQ70086.1"/>
    <property type="molecule type" value="Genomic_DNA"/>
</dbReference>
<reference evidence="3" key="1">
    <citation type="submission" date="2018-07" db="EMBL/GenBank/DDBJ databases">
        <title>Giant CbK-like Caulobacter bacteriophages have genetically divergent genomes.</title>
        <authorList>
            <person name="Wilson K.M."/>
            <person name="Ely B."/>
        </authorList>
    </citation>
    <scope>NUCLEOTIDE SEQUENCE [LARGE SCALE GENOMIC DNA]</scope>
</reference>
<reference evidence="1" key="2">
    <citation type="submission" date="2018-07" db="EMBL/GenBank/DDBJ databases">
        <authorList>
            <person name="Wilson K.M."/>
            <person name="Ely B."/>
        </authorList>
    </citation>
    <scope>NUCLEOTIDE SEQUENCE</scope>
</reference>
<evidence type="ECO:0000313" key="2">
    <source>
        <dbReference type="EMBL" id="AXQ70086.1"/>
    </source>
</evidence>
<evidence type="ECO:0000313" key="3">
    <source>
        <dbReference type="Proteomes" id="UP000259683"/>
    </source>
</evidence>
<reference evidence="1" key="4">
    <citation type="submission" date="2021-07" db="EMBL/GenBank/DDBJ databases">
        <title>Giant CbK-like Caulobacter bacteriophages have genetically divergent genomes.</title>
        <authorList>
            <person name="Wilson K."/>
            <person name="Ely B."/>
        </authorList>
    </citation>
    <scope>NUCLEOTIDE SEQUENCE</scope>
</reference>